<keyword evidence="2" id="KW-0963">Cytoplasm</keyword>
<evidence type="ECO:0000313" key="11">
    <source>
        <dbReference type="Proteomes" id="UP000559010"/>
    </source>
</evidence>
<evidence type="ECO:0000256" key="1">
    <source>
        <dbReference type="ARBA" id="ARBA00004496"/>
    </source>
</evidence>
<keyword evidence="11" id="KW-1185">Reference proteome</keyword>
<comment type="subcellular location">
    <subcellularLocation>
        <location evidence="1">Cytoplasm</location>
    </subcellularLocation>
</comment>
<dbReference type="EMBL" id="JABBNU010000011">
    <property type="protein sequence ID" value="NMM50124.1"/>
    <property type="molecule type" value="Genomic_DNA"/>
</dbReference>
<dbReference type="GO" id="GO:0003677">
    <property type="term" value="F:DNA binding"/>
    <property type="evidence" value="ECO:0007669"/>
    <property type="project" value="UniProtKB-KW"/>
</dbReference>
<comment type="caution">
    <text evidence="10">The sequence shown here is derived from an EMBL/GenBank/DDBJ whole genome shotgun (WGS) entry which is preliminary data.</text>
</comment>
<accession>A0A848J6P2</accession>
<dbReference type="InterPro" id="IPR055166">
    <property type="entry name" value="Transc_reg_Sar_Rot_HTH"/>
</dbReference>
<gene>
    <name evidence="10" type="ORF">HH304_17075</name>
</gene>
<keyword evidence="3" id="KW-0805">Transcription regulation</keyword>
<evidence type="ECO:0000256" key="5">
    <source>
        <dbReference type="ARBA" id="ARBA00023163"/>
    </source>
</evidence>
<keyword evidence="5" id="KW-0804">Transcription</keyword>
<dbReference type="SUPFAM" id="SSF46785">
    <property type="entry name" value="Winged helix' DNA-binding domain"/>
    <property type="match status" value="1"/>
</dbReference>
<evidence type="ECO:0000313" key="10">
    <source>
        <dbReference type="EMBL" id="NMM50124.1"/>
    </source>
</evidence>
<dbReference type="FunFam" id="1.10.10.10:FF:000163">
    <property type="entry name" value="MarR family transcriptional regulator"/>
    <property type="match status" value="1"/>
</dbReference>
<feature type="domain" description="HTH marR-type" evidence="9">
    <location>
        <begin position="10"/>
        <end position="147"/>
    </location>
</feature>
<reference evidence="10 11" key="1">
    <citation type="submission" date="2020-04" db="EMBL/GenBank/DDBJ databases">
        <title>Flammeovirgaceae bacterium KN852 isolated from deep sea.</title>
        <authorList>
            <person name="Zhang D.-C."/>
        </authorList>
    </citation>
    <scope>NUCLEOTIDE SEQUENCE [LARGE SCALE GENOMIC DNA]</scope>
    <source>
        <strain evidence="10 11">KN852</strain>
    </source>
</reference>
<evidence type="ECO:0000259" key="9">
    <source>
        <dbReference type="PROSITE" id="PS50995"/>
    </source>
</evidence>
<sequence>METEEKLKLSNQICFPMYAASRLITKAYKPLLDELGITYPQYLVLLVLWEKDNVSVKYISQKLILETNTITPLLKRMEKSMLISRKRSEADERSVFVTLTSEGKKLKNKAAGIPDKLVNQLSSPDIPAKDIISLQKTLCTLIDKLNDQ</sequence>
<comment type="similarity">
    <text evidence="6">Belongs to the SarZ family.</text>
</comment>
<dbReference type="PROSITE" id="PS50995">
    <property type="entry name" value="HTH_MARR_2"/>
    <property type="match status" value="1"/>
</dbReference>
<dbReference type="PANTHER" id="PTHR42756:SF1">
    <property type="entry name" value="TRANSCRIPTIONAL REPRESSOR OF EMRAB OPERON"/>
    <property type="match status" value="1"/>
</dbReference>
<dbReference type="PRINTS" id="PR00598">
    <property type="entry name" value="HTHMARR"/>
</dbReference>
<dbReference type="InterPro" id="IPR036388">
    <property type="entry name" value="WH-like_DNA-bd_sf"/>
</dbReference>
<evidence type="ECO:0000256" key="4">
    <source>
        <dbReference type="ARBA" id="ARBA00023125"/>
    </source>
</evidence>
<name>A0A848J6P2_9BACT</name>
<dbReference type="InterPro" id="IPR000835">
    <property type="entry name" value="HTH_MarR-typ"/>
</dbReference>
<evidence type="ECO:0000256" key="7">
    <source>
        <dbReference type="ARBA" id="ARBA00047188"/>
    </source>
</evidence>
<proteinExistence type="inferred from homology"/>
<dbReference type="RefSeq" id="WP_169684387.1">
    <property type="nucleotide sequence ID" value="NZ_JABBNU010000011.1"/>
</dbReference>
<protein>
    <recommendedName>
        <fullName evidence="7">HTH-type transcriptional regulator SarZ</fullName>
    </recommendedName>
    <alternativeName>
        <fullName evidence="8">Staphylococcal accessory regulator Z</fullName>
    </alternativeName>
</protein>
<dbReference type="PANTHER" id="PTHR42756">
    <property type="entry name" value="TRANSCRIPTIONAL REGULATOR, MARR"/>
    <property type="match status" value="1"/>
</dbReference>
<dbReference type="Pfam" id="PF22381">
    <property type="entry name" value="Staph_reg_Sar_Rot"/>
    <property type="match status" value="1"/>
</dbReference>
<dbReference type="AlphaFoldDB" id="A0A848J6P2"/>
<dbReference type="InterPro" id="IPR036390">
    <property type="entry name" value="WH_DNA-bd_sf"/>
</dbReference>
<dbReference type="GO" id="GO:0005737">
    <property type="term" value="C:cytoplasm"/>
    <property type="evidence" value="ECO:0007669"/>
    <property type="project" value="UniProtKB-SubCell"/>
</dbReference>
<evidence type="ECO:0000256" key="6">
    <source>
        <dbReference type="ARBA" id="ARBA00046337"/>
    </source>
</evidence>
<evidence type="ECO:0000256" key="2">
    <source>
        <dbReference type="ARBA" id="ARBA00022490"/>
    </source>
</evidence>
<evidence type="ECO:0000256" key="3">
    <source>
        <dbReference type="ARBA" id="ARBA00023015"/>
    </source>
</evidence>
<organism evidence="10 11">
    <name type="scientific">Marinigracilibium pacificum</name>
    <dbReference type="NCBI Taxonomy" id="2729599"/>
    <lineage>
        <taxon>Bacteria</taxon>
        <taxon>Pseudomonadati</taxon>
        <taxon>Bacteroidota</taxon>
        <taxon>Cytophagia</taxon>
        <taxon>Cytophagales</taxon>
        <taxon>Flammeovirgaceae</taxon>
        <taxon>Marinigracilibium</taxon>
    </lineage>
</organism>
<dbReference type="SMART" id="SM00347">
    <property type="entry name" value="HTH_MARR"/>
    <property type="match status" value="1"/>
</dbReference>
<dbReference type="GO" id="GO:0003700">
    <property type="term" value="F:DNA-binding transcription factor activity"/>
    <property type="evidence" value="ECO:0007669"/>
    <property type="project" value="InterPro"/>
</dbReference>
<evidence type="ECO:0000256" key="8">
    <source>
        <dbReference type="ARBA" id="ARBA00047207"/>
    </source>
</evidence>
<dbReference type="Gene3D" id="1.10.10.10">
    <property type="entry name" value="Winged helix-like DNA-binding domain superfamily/Winged helix DNA-binding domain"/>
    <property type="match status" value="1"/>
</dbReference>
<dbReference type="Proteomes" id="UP000559010">
    <property type="component" value="Unassembled WGS sequence"/>
</dbReference>
<keyword evidence="4" id="KW-0238">DNA-binding</keyword>